<evidence type="ECO:0000313" key="2">
    <source>
        <dbReference type="Proteomes" id="UP000242415"/>
    </source>
</evidence>
<gene>
    <name evidence="1" type="ORF">SAMN05444365_1059</name>
</gene>
<keyword evidence="2" id="KW-1185">Reference proteome</keyword>
<protein>
    <submittedName>
        <fullName evidence="1">Uncharacterized protein</fullName>
    </submittedName>
</protein>
<dbReference type="EMBL" id="FNPH01000005">
    <property type="protein sequence ID" value="SDZ04246.1"/>
    <property type="molecule type" value="Genomic_DNA"/>
</dbReference>
<evidence type="ECO:0000313" key="1">
    <source>
        <dbReference type="EMBL" id="SDZ04246.1"/>
    </source>
</evidence>
<dbReference type="AlphaFoldDB" id="A0A1H3PT80"/>
<proteinExistence type="predicted"/>
<dbReference type="RefSeq" id="WP_139307310.1">
    <property type="nucleotide sequence ID" value="NZ_FNPH01000005.1"/>
</dbReference>
<dbReference type="Proteomes" id="UP000242415">
    <property type="component" value="Unassembled WGS sequence"/>
</dbReference>
<reference evidence="2" key="1">
    <citation type="submission" date="2016-10" db="EMBL/GenBank/DDBJ databases">
        <authorList>
            <person name="Varghese N."/>
            <person name="Submissions S."/>
        </authorList>
    </citation>
    <scope>NUCLEOTIDE SEQUENCE [LARGE SCALE GENOMIC DNA]</scope>
    <source>
        <strain evidence="2">DSM 45245</strain>
    </source>
</reference>
<sequence>MAVECEVYDCGIDAIGRCCNGANCEVSGGAAYCTSHGYGGQCRLCLDAWPRHQEEYRAAVDAARERLTRIAAALTDAGVTPVRYPSGRTRQRKVRVGLLRLETHWVSEPDPDAMRSGWLLGTYRWSKWVTDKYGEGGWHWDRDYPTYLNTDGTLAAEGLDGGDIRKVSLTGWDQRDVDFWNGLADTAAALAKRQGVQVTD</sequence>
<name>A0A1H3PT80_9ACTN</name>
<accession>A0A1H3PT80</accession>
<dbReference type="OrthoDB" id="9994485at2"/>
<organism evidence="1 2">
    <name type="scientific">Micromonospora pattaloongensis</name>
    <dbReference type="NCBI Taxonomy" id="405436"/>
    <lineage>
        <taxon>Bacteria</taxon>
        <taxon>Bacillati</taxon>
        <taxon>Actinomycetota</taxon>
        <taxon>Actinomycetes</taxon>
        <taxon>Micromonosporales</taxon>
        <taxon>Micromonosporaceae</taxon>
        <taxon>Micromonospora</taxon>
    </lineage>
</organism>